<dbReference type="Pfam" id="PF13439">
    <property type="entry name" value="Glyco_transf_4"/>
    <property type="match status" value="1"/>
</dbReference>
<dbReference type="AlphaFoldDB" id="S2KPT9"/>
<dbReference type="CDD" id="cd03811">
    <property type="entry name" value="GT4_GT28_WabH-like"/>
    <property type="match status" value="1"/>
</dbReference>
<dbReference type="PATRIC" id="fig|1121939.11.peg.387"/>
<accession>S2KPT9</accession>
<dbReference type="EMBL" id="ASTJ01000011">
    <property type="protein sequence ID" value="EPC04117.1"/>
    <property type="molecule type" value="Genomic_DNA"/>
</dbReference>
<dbReference type="Proteomes" id="UP000014463">
    <property type="component" value="Unassembled WGS sequence"/>
</dbReference>
<dbReference type="GO" id="GO:0016757">
    <property type="term" value="F:glycosyltransferase activity"/>
    <property type="evidence" value="ECO:0007669"/>
    <property type="project" value="TreeGrafter"/>
</dbReference>
<protein>
    <recommendedName>
        <fullName evidence="1">Glycosyltransferase subfamily 4-like N-terminal domain-containing protein</fullName>
    </recommendedName>
</protein>
<comment type="caution">
    <text evidence="2">The sequence shown here is derived from an EMBL/GenBank/DDBJ whole genome shotgun (WGS) entry which is preliminary data.</text>
</comment>
<feature type="domain" description="Glycosyltransferase subfamily 4-like N-terminal" evidence="1">
    <location>
        <begin position="14"/>
        <end position="175"/>
    </location>
</feature>
<sequence length="364" mass="40561">MARVLFLIDQIASGGAPRSVLKITRALLAAGSHVTLISLSDRLGLPIPEDAEAHVVPFTPKGRWQKLHRYQLHANILNEFLDNNRLEFDLVVSHLHHAHQVARRSKLADSAWMCIRSDPLQELLSNKHGWRRSIKLRKIRRLYGNKRIIALSSTNLRSLEQLGVRPAKTLVIPNVLEVSHIQARMLEPIPEPELRDTHFCVYVGRLNMRQKRLDRLLRGYQASGTELPLVLIGDGDRDAVEKEIESLGLQQRVTLLGARDNPYPYMRQASVLLLASDYEGLPNVLLEALACGTPVVSTDCLSGPSDILTGDLVRGLVPLNDIDRYGQAIREMLEAPPTITSEAIAAYTPEAVASRYLSLPTVST</sequence>
<dbReference type="STRING" id="1121939.L861_02060"/>
<proteinExistence type="predicted"/>
<evidence type="ECO:0000313" key="3">
    <source>
        <dbReference type="Proteomes" id="UP000014463"/>
    </source>
</evidence>
<dbReference type="PANTHER" id="PTHR12526:SF638">
    <property type="entry name" value="SPORE COAT PROTEIN SA"/>
    <property type="match status" value="1"/>
</dbReference>
<gene>
    <name evidence="2" type="ORF">L861_02060</name>
</gene>
<organism evidence="2 3">
    <name type="scientific">Litchfieldella anticariensis (strain DSM 16096 / CECT 5854 / CIP 108499 / LMG 22089 / FP35)</name>
    <name type="common">Halomonas anticariensis</name>
    <dbReference type="NCBI Taxonomy" id="1121939"/>
    <lineage>
        <taxon>Bacteria</taxon>
        <taxon>Pseudomonadati</taxon>
        <taxon>Pseudomonadota</taxon>
        <taxon>Gammaproteobacteria</taxon>
        <taxon>Oceanospirillales</taxon>
        <taxon>Halomonadaceae</taxon>
        <taxon>Litchfieldella</taxon>
    </lineage>
</organism>
<dbReference type="SUPFAM" id="SSF53756">
    <property type="entry name" value="UDP-Glycosyltransferase/glycogen phosphorylase"/>
    <property type="match status" value="1"/>
</dbReference>
<reference evidence="2 3" key="1">
    <citation type="journal article" date="2013" name="Genome Announc.">
        <title>Draft genome sequence of the moderately halophilic gammaproteobacterium Halomonas anticariensis FP35.</title>
        <authorList>
            <person name="Tahrioui A."/>
            <person name="Quesada E."/>
            <person name="Llamas I."/>
        </authorList>
    </citation>
    <scope>NUCLEOTIDE SEQUENCE [LARGE SCALE GENOMIC DNA]</scope>
    <source>
        <strain evidence="3">DSM 16096 / CECT 5854 / LMG 22089 / FP35</strain>
    </source>
</reference>
<name>S2KPT9_LITA3</name>
<dbReference type="Pfam" id="PF13692">
    <property type="entry name" value="Glyco_trans_1_4"/>
    <property type="match status" value="1"/>
</dbReference>
<dbReference type="eggNOG" id="COG0438">
    <property type="taxonomic scope" value="Bacteria"/>
</dbReference>
<dbReference type="Gene3D" id="3.40.50.2000">
    <property type="entry name" value="Glycogen Phosphorylase B"/>
    <property type="match status" value="2"/>
</dbReference>
<dbReference type="InterPro" id="IPR028098">
    <property type="entry name" value="Glyco_trans_4-like_N"/>
</dbReference>
<dbReference type="PANTHER" id="PTHR12526">
    <property type="entry name" value="GLYCOSYLTRANSFERASE"/>
    <property type="match status" value="1"/>
</dbReference>
<dbReference type="OrthoDB" id="9792269at2"/>
<evidence type="ECO:0000259" key="1">
    <source>
        <dbReference type="Pfam" id="PF13439"/>
    </source>
</evidence>
<evidence type="ECO:0000313" key="2">
    <source>
        <dbReference type="EMBL" id="EPC04117.1"/>
    </source>
</evidence>
<dbReference type="RefSeq" id="WP_016414849.1">
    <property type="nucleotide sequence ID" value="NZ_AUAB01000034.1"/>
</dbReference>
<keyword evidence="3" id="KW-1185">Reference proteome</keyword>